<evidence type="ECO:0000313" key="2">
    <source>
        <dbReference type="Proteomes" id="UP000215335"/>
    </source>
</evidence>
<dbReference type="InterPro" id="IPR011011">
    <property type="entry name" value="Znf_FYVE_PHD"/>
</dbReference>
<gene>
    <name evidence="1" type="ORF">TSAR_014335</name>
</gene>
<reference evidence="1 2" key="1">
    <citation type="journal article" date="2017" name="Curr. Biol.">
        <title>The Evolution of Venom by Co-option of Single-Copy Genes.</title>
        <authorList>
            <person name="Martinson E.O."/>
            <person name="Mrinalini"/>
            <person name="Kelkar Y.D."/>
            <person name="Chang C.H."/>
            <person name="Werren J.H."/>
        </authorList>
    </citation>
    <scope>NUCLEOTIDE SEQUENCE [LARGE SCALE GENOMIC DNA]</scope>
    <source>
        <strain evidence="1 2">Alberta</strain>
        <tissue evidence="1">Whole body</tissue>
    </source>
</reference>
<organism evidence="1 2">
    <name type="scientific">Trichomalopsis sarcophagae</name>
    <dbReference type="NCBI Taxonomy" id="543379"/>
    <lineage>
        <taxon>Eukaryota</taxon>
        <taxon>Metazoa</taxon>
        <taxon>Ecdysozoa</taxon>
        <taxon>Arthropoda</taxon>
        <taxon>Hexapoda</taxon>
        <taxon>Insecta</taxon>
        <taxon>Pterygota</taxon>
        <taxon>Neoptera</taxon>
        <taxon>Endopterygota</taxon>
        <taxon>Hymenoptera</taxon>
        <taxon>Apocrita</taxon>
        <taxon>Proctotrupomorpha</taxon>
        <taxon>Chalcidoidea</taxon>
        <taxon>Pteromalidae</taxon>
        <taxon>Pteromalinae</taxon>
        <taxon>Trichomalopsis</taxon>
    </lineage>
</organism>
<comment type="caution">
    <text evidence="1">The sequence shown here is derived from an EMBL/GenBank/DDBJ whole genome shotgun (WGS) entry which is preliminary data.</text>
</comment>
<name>A0A232EUM9_9HYME</name>
<keyword evidence="2" id="KW-1185">Reference proteome</keyword>
<dbReference type="SUPFAM" id="SSF57903">
    <property type="entry name" value="FYVE/PHD zinc finger"/>
    <property type="match status" value="1"/>
</dbReference>
<proteinExistence type="predicted"/>
<dbReference type="Proteomes" id="UP000215335">
    <property type="component" value="Unassembled WGS sequence"/>
</dbReference>
<protein>
    <submittedName>
        <fullName evidence="1">Uncharacterized protein</fullName>
    </submittedName>
</protein>
<sequence>MSTSQKKQNYEVCGDCNLPIQIKDPKRCEMCTNYYHATCIKFRSLLVEGLQTFTCSICAEEYLRKKSGPLSNSLGTSTTVNSPTSMMNASLKAILSDIQKALKDIELKQDEALESHRQMTTRVAEIELRLGPIQTRLKAVDQLPQIVTRMTAAEATIAELQSQFSELTSKGSSTNQPSSQELSCSKATDPAEIAYLMGQLREIKKQQATSSTSNVAVLTGLQYGHDTALRLLVFAVLSALDPTVLRRDIISVRIMGRLDNRAADSKMPPLAVTLSSHALVYSSIASKIKRGKLHTSELSVETLREANANSPWHTTLLLKSVRESVLLFVIWDDIQLRHIILNVINKNCDRAFCTSREGKIAEHGEPLATAKLPGLL</sequence>
<accession>A0A232EUM9</accession>
<dbReference type="EMBL" id="NNAY01002113">
    <property type="protein sequence ID" value="OXU22044.1"/>
    <property type="molecule type" value="Genomic_DNA"/>
</dbReference>
<dbReference type="AlphaFoldDB" id="A0A232EUM9"/>
<evidence type="ECO:0000313" key="1">
    <source>
        <dbReference type="EMBL" id="OXU22044.1"/>
    </source>
</evidence>